<organism evidence="1 2">
    <name type="scientific">Pseudolycoriella hygida</name>
    <dbReference type="NCBI Taxonomy" id="35572"/>
    <lineage>
        <taxon>Eukaryota</taxon>
        <taxon>Metazoa</taxon>
        <taxon>Ecdysozoa</taxon>
        <taxon>Arthropoda</taxon>
        <taxon>Hexapoda</taxon>
        <taxon>Insecta</taxon>
        <taxon>Pterygota</taxon>
        <taxon>Neoptera</taxon>
        <taxon>Endopterygota</taxon>
        <taxon>Diptera</taxon>
        <taxon>Nematocera</taxon>
        <taxon>Sciaroidea</taxon>
        <taxon>Sciaridae</taxon>
        <taxon>Pseudolycoriella</taxon>
    </lineage>
</organism>
<comment type="caution">
    <text evidence="1">The sequence shown here is derived from an EMBL/GenBank/DDBJ whole genome shotgun (WGS) entry which is preliminary data.</text>
</comment>
<protein>
    <submittedName>
        <fullName evidence="1">Uncharacterized protein</fullName>
    </submittedName>
</protein>
<keyword evidence="2" id="KW-1185">Reference proteome</keyword>
<evidence type="ECO:0000313" key="2">
    <source>
        <dbReference type="Proteomes" id="UP001151699"/>
    </source>
</evidence>
<gene>
    <name evidence="1" type="ORF">Bhyg_07860</name>
</gene>
<dbReference type="Proteomes" id="UP001151699">
    <property type="component" value="Chromosome B"/>
</dbReference>
<accession>A0A9Q0N3H7</accession>
<dbReference type="EMBL" id="WJQU01000002">
    <property type="protein sequence ID" value="KAJ6642904.1"/>
    <property type="molecule type" value="Genomic_DNA"/>
</dbReference>
<sequence length="74" mass="8387">MAKIYLREDYPYSLGANHVIHLLILLCKGLQPCLMNDSHPFQHADSYCYCYCSISAVYHGEDEPMRSLGMNGTS</sequence>
<reference evidence="1" key="1">
    <citation type="submission" date="2022-07" db="EMBL/GenBank/DDBJ databases">
        <authorList>
            <person name="Trinca V."/>
            <person name="Uliana J.V.C."/>
            <person name="Torres T.T."/>
            <person name="Ward R.J."/>
            <person name="Monesi N."/>
        </authorList>
    </citation>
    <scope>NUCLEOTIDE SEQUENCE</scope>
    <source>
        <strain evidence="1">HSMRA1968</strain>
        <tissue evidence="1">Whole embryos</tissue>
    </source>
</reference>
<name>A0A9Q0N3H7_9DIPT</name>
<proteinExistence type="predicted"/>
<evidence type="ECO:0000313" key="1">
    <source>
        <dbReference type="EMBL" id="KAJ6642904.1"/>
    </source>
</evidence>
<dbReference type="AlphaFoldDB" id="A0A9Q0N3H7"/>